<evidence type="ECO:0000313" key="2">
    <source>
        <dbReference type="Proteomes" id="UP000229166"/>
    </source>
</evidence>
<protein>
    <submittedName>
        <fullName evidence="1">Uncharacterized protein</fullName>
    </submittedName>
</protein>
<dbReference type="AlphaFoldDB" id="A0A2M7UTV1"/>
<dbReference type="Proteomes" id="UP000229166">
    <property type="component" value="Unassembled WGS sequence"/>
</dbReference>
<proteinExistence type="predicted"/>
<sequence>MNGASNPRVANPSAAILRPCGQNTARLACLIHVASVHPEPGSNSQKIIDSGQLKITDMLTQTLFARRRR</sequence>
<reference evidence="2" key="1">
    <citation type="submission" date="2017-09" db="EMBL/GenBank/DDBJ databases">
        <title>Depth-based differentiation of microbial function through sediment-hosted aquifers and enrichment of novel symbionts in the deep terrestrial subsurface.</title>
        <authorList>
            <person name="Probst A.J."/>
            <person name="Ladd B."/>
            <person name="Jarett J.K."/>
            <person name="Geller-Mcgrath D.E."/>
            <person name="Sieber C.M.K."/>
            <person name="Emerson J.B."/>
            <person name="Anantharaman K."/>
            <person name="Thomas B.C."/>
            <person name="Malmstrom R."/>
            <person name="Stieglmeier M."/>
            <person name="Klingl A."/>
            <person name="Woyke T."/>
            <person name="Ryan C.M."/>
            <person name="Banfield J.F."/>
        </authorList>
    </citation>
    <scope>NUCLEOTIDE SEQUENCE [LARGE SCALE GENOMIC DNA]</scope>
</reference>
<evidence type="ECO:0000313" key="1">
    <source>
        <dbReference type="EMBL" id="PIZ86767.1"/>
    </source>
</evidence>
<organism evidence="1 2">
    <name type="scientific">Candidatus Nealsonbacteria bacterium CG_4_10_14_0_2_um_filter_40_15</name>
    <dbReference type="NCBI Taxonomy" id="1974682"/>
    <lineage>
        <taxon>Bacteria</taxon>
        <taxon>Candidatus Nealsoniibacteriota</taxon>
    </lineage>
</organism>
<accession>A0A2M7UTV1</accession>
<gene>
    <name evidence="1" type="ORF">COX92_02705</name>
</gene>
<comment type="caution">
    <text evidence="1">The sequence shown here is derived from an EMBL/GenBank/DDBJ whole genome shotgun (WGS) entry which is preliminary data.</text>
</comment>
<dbReference type="EMBL" id="PFOZ01000053">
    <property type="protein sequence ID" value="PIZ86767.1"/>
    <property type="molecule type" value="Genomic_DNA"/>
</dbReference>
<name>A0A2M7UTV1_9BACT</name>